<dbReference type="AlphaFoldDB" id="A0A1I7RHM3"/>
<reference evidence="5" key="2">
    <citation type="submission" date="2020-08" db="EMBL/GenBank/DDBJ databases">
        <authorList>
            <person name="Kikuchi T."/>
        </authorList>
    </citation>
    <scope>NUCLEOTIDE SEQUENCE</scope>
    <source>
        <strain evidence="4">Ka4C1</strain>
    </source>
</reference>
<keyword evidence="2" id="KW-1133">Transmembrane helix</keyword>
<proteinExistence type="predicted"/>
<keyword evidence="2" id="KW-0812">Transmembrane</keyword>
<sequence>MLFVLWILFLLSQILAQDTWRINLCNRFVPPRDLSSFCEFKEHPFHFDKLDPTVADWSRAVADHVRILSDVSRSDDEHKPIGPSGYEPVIVGCKKNNLSDNYLPYIGVDSYEPFFRGITSGPLGYKLKNLLMITQISPGENTGEVVVIEQPRGHTICLNEAELSHSRGVHSFPPHHYYRISFSKDVKNQLIGDLLEVSKLKKTLPVESKEHNVKIDIAWGIWSCCSTCCCSNEFCGSGYEFSSHRCDLLTSQQTQVGYVSFLKINSSSPVKLQKILAEAHPDFSQDKVEVITKGFDDVLSNRNDPIPIYSHMFFNGLSVVYGVLKKIFDFLPPNINQTSPTNTQPFARFGKVLQTRKCDNDNPQKTTCGENDRCRTLWDQGTKYFPLVTTTVKPNLDDNAWKNSCLLVDFIDLIVGDVYNEFTVKIGYNYRLYLAPNLMKPGDKVIWKVGEKSIPTYDWEKSCSGQDLVVAPDFGSVIIVGFAKGLRNEEISVSLNSIDYSIKFSVKLVNLPSRYQADITLWASLIGGVIIVLLILVALQIYYEAQSKLNLINELEEAAAKQQKKDEAEAPPAPATAPNPSGIPSSAPVSTNATAPGDNKTPV</sequence>
<dbReference type="eggNOG" id="ENOG502S95M">
    <property type="taxonomic scope" value="Eukaryota"/>
</dbReference>
<dbReference type="Proteomes" id="UP000095284">
    <property type="component" value="Unplaced"/>
</dbReference>
<evidence type="ECO:0000256" key="3">
    <source>
        <dbReference type="SAM" id="SignalP"/>
    </source>
</evidence>
<name>A0A1I7RHM3_BURXY</name>
<organism evidence="6 8">
    <name type="scientific">Bursaphelenchus xylophilus</name>
    <name type="common">Pinewood nematode worm</name>
    <name type="synonym">Aphelenchoides xylophilus</name>
    <dbReference type="NCBI Taxonomy" id="6326"/>
    <lineage>
        <taxon>Eukaryota</taxon>
        <taxon>Metazoa</taxon>
        <taxon>Ecdysozoa</taxon>
        <taxon>Nematoda</taxon>
        <taxon>Chromadorea</taxon>
        <taxon>Rhabditida</taxon>
        <taxon>Tylenchina</taxon>
        <taxon>Tylenchomorpha</taxon>
        <taxon>Aphelenchoidea</taxon>
        <taxon>Aphelenchoididae</taxon>
        <taxon>Bursaphelenchus</taxon>
    </lineage>
</organism>
<dbReference type="EMBL" id="CAJFCV020000004">
    <property type="protein sequence ID" value="CAG9115596.1"/>
    <property type="molecule type" value="Genomic_DNA"/>
</dbReference>
<dbReference type="SMR" id="A0A1I7RHM3"/>
<evidence type="ECO:0000313" key="6">
    <source>
        <dbReference type="Proteomes" id="UP000095284"/>
    </source>
</evidence>
<dbReference type="Proteomes" id="UP000659654">
    <property type="component" value="Unassembled WGS sequence"/>
</dbReference>
<dbReference type="Proteomes" id="UP000582659">
    <property type="component" value="Unassembled WGS sequence"/>
</dbReference>
<feature type="transmembrane region" description="Helical" evidence="2">
    <location>
        <begin position="521"/>
        <end position="543"/>
    </location>
</feature>
<evidence type="ECO:0000313" key="4">
    <source>
        <dbReference type="EMBL" id="CAD5226226.1"/>
    </source>
</evidence>
<feature type="region of interest" description="Disordered" evidence="1">
    <location>
        <begin position="560"/>
        <end position="603"/>
    </location>
</feature>
<protein>
    <submittedName>
        <fullName evidence="4">(pine wood nematode) hypothetical protein</fullName>
    </submittedName>
</protein>
<evidence type="ECO:0000313" key="5">
    <source>
        <dbReference type="EMBL" id="CAG9115596.1"/>
    </source>
</evidence>
<reference evidence="8" key="1">
    <citation type="submission" date="2016-11" db="UniProtKB">
        <authorList>
            <consortium name="WormBaseParasite"/>
        </authorList>
    </citation>
    <scope>IDENTIFICATION</scope>
</reference>
<evidence type="ECO:0000256" key="2">
    <source>
        <dbReference type="SAM" id="Phobius"/>
    </source>
</evidence>
<keyword evidence="3" id="KW-0732">Signal</keyword>
<feature type="chain" id="PRO_5036021791" evidence="3">
    <location>
        <begin position="17"/>
        <end position="603"/>
    </location>
</feature>
<keyword evidence="2" id="KW-0472">Membrane</keyword>
<dbReference type="EMBL" id="CAJFDI010000004">
    <property type="protein sequence ID" value="CAD5226226.1"/>
    <property type="molecule type" value="Genomic_DNA"/>
</dbReference>
<accession>A0A1I7RHM3</accession>
<evidence type="ECO:0000313" key="7">
    <source>
        <dbReference type="Proteomes" id="UP000659654"/>
    </source>
</evidence>
<keyword evidence="7" id="KW-1185">Reference proteome</keyword>
<gene>
    <name evidence="4" type="ORF">BXYJ_LOCUS8939</name>
</gene>
<feature type="compositionally biased region" description="Polar residues" evidence="1">
    <location>
        <begin position="582"/>
        <end position="594"/>
    </location>
</feature>
<evidence type="ECO:0000256" key="1">
    <source>
        <dbReference type="SAM" id="MobiDB-lite"/>
    </source>
</evidence>
<evidence type="ECO:0000313" key="8">
    <source>
        <dbReference type="WBParaSite" id="BXY_0020100.1"/>
    </source>
</evidence>
<feature type="signal peptide" evidence="3">
    <location>
        <begin position="1"/>
        <end position="16"/>
    </location>
</feature>
<dbReference type="OrthoDB" id="5820734at2759"/>
<dbReference type="WBParaSite" id="BXY_0020100.1">
    <property type="protein sequence ID" value="BXY_0020100.1"/>
    <property type="gene ID" value="BXY_0020100"/>
</dbReference>